<evidence type="ECO:0000313" key="10">
    <source>
        <dbReference type="Proteomes" id="UP000190831"/>
    </source>
</evidence>
<comment type="subcellular location">
    <subcellularLocation>
        <location evidence="1 7">Mitochondrion inner membrane</location>
        <topology evidence="1 7">Peripheral membrane protein</topology>
        <orientation evidence="1 7">Matrix side</orientation>
    </subcellularLocation>
</comment>
<dbReference type="InterPro" id="IPR043519">
    <property type="entry name" value="NT_sf"/>
</dbReference>
<evidence type="ECO:0000256" key="3">
    <source>
        <dbReference type="ARBA" id="ARBA00022792"/>
    </source>
</evidence>
<dbReference type="OMA" id="SWYMIDC"/>
<dbReference type="GO" id="GO:0005743">
    <property type="term" value="C:mitochondrial inner membrane"/>
    <property type="evidence" value="ECO:0007669"/>
    <property type="project" value="UniProtKB-SubCell"/>
</dbReference>
<dbReference type="Proteomes" id="UP000190831">
    <property type="component" value="Chromosome H"/>
</dbReference>
<dbReference type="Pfam" id="PF02410">
    <property type="entry name" value="RsfS"/>
    <property type="match status" value="1"/>
</dbReference>
<keyword evidence="3 7" id="KW-0999">Mitochondrion inner membrane</keyword>
<dbReference type="PANTHER" id="PTHR28087">
    <property type="entry name" value="ATPASE SYNTHESIS PROTEIN 25, MITOCHONDRIAL"/>
    <property type="match status" value="1"/>
</dbReference>
<dbReference type="PANTHER" id="PTHR28087:SF1">
    <property type="entry name" value="ATPASE SYNTHESIS PROTEIN 25, MITOCHONDRIAL"/>
    <property type="match status" value="1"/>
</dbReference>
<comment type="similarity">
    <text evidence="2 7">Belongs to the ATP25 family.</text>
</comment>
<dbReference type="EMBL" id="LT598491">
    <property type="protein sequence ID" value="SCW04539.1"/>
    <property type="molecule type" value="Genomic_DNA"/>
</dbReference>
<proteinExistence type="inferred from homology"/>
<dbReference type="Pfam" id="PF13929">
    <property type="entry name" value="mRNA_stabil"/>
    <property type="match status" value="1"/>
</dbReference>
<evidence type="ECO:0000256" key="5">
    <source>
        <dbReference type="ARBA" id="ARBA00023128"/>
    </source>
</evidence>
<name>A0A1G4MKW9_LACFM</name>
<dbReference type="GO" id="GO:0140053">
    <property type="term" value="P:mitochondrial gene expression"/>
    <property type="evidence" value="ECO:0007669"/>
    <property type="project" value="UniProtKB-UniRule"/>
</dbReference>
<dbReference type="SUPFAM" id="SSF81301">
    <property type="entry name" value="Nucleotidyltransferase"/>
    <property type="match status" value="1"/>
</dbReference>
<feature type="domain" description="ATP25 mRNA stabilisation" evidence="8">
    <location>
        <begin position="278"/>
        <end position="564"/>
    </location>
</feature>
<evidence type="ECO:0000313" key="9">
    <source>
        <dbReference type="EMBL" id="SCW04539.1"/>
    </source>
</evidence>
<keyword evidence="4 7" id="KW-0809">Transit peptide</keyword>
<keyword evidence="6 7" id="KW-0472">Membrane</keyword>
<reference evidence="9 10" key="1">
    <citation type="submission" date="2016-03" db="EMBL/GenBank/DDBJ databases">
        <authorList>
            <person name="Devillers H."/>
        </authorList>
    </citation>
    <scope>NUCLEOTIDE SEQUENCE [LARGE SCALE GENOMIC DNA]</scope>
    <source>
        <strain evidence="9">CBS 6772</strain>
    </source>
</reference>
<keyword evidence="10" id="KW-1185">Reference proteome</keyword>
<dbReference type="AlphaFoldDB" id="A0A1G4MKW9"/>
<comment type="function">
    <text evidence="7">Mitochondrial mRNA stabilization factor.</text>
</comment>
<dbReference type="STRING" id="4955.A0A1G4MKW9"/>
<gene>
    <name evidence="9" type="ORF">LAFE_0H15764G</name>
</gene>
<sequence>MLRASCTKIAARQLLRIYRVPQRTLFLSARTLQAKSLKVEKTSDDQEASTTTPWYMNVVEKPTDDSIFQKQDIKLPSNAPNSLVEITNFLRDDLGLTDILVFDLRSEKDSYSTAATKISDFMVLGTATSTKHCQKGFVELNSLLKREFKVVGQVEGNVSSNELRKQQRRLARHTNLSKSLGSNTTTTRSSALMESWYMIDCHVDGIFVNILTDKRRRDMNLEELYAPEAERHLFRREENLKQSLEDEEEDNVLAGLKRLAARNQRRFYSTANSDRDLFEALQQQDFIRANNLIANTDSPPLRILKTLTGALASMDSKTEIHFNKWKNSFDKAWPLFFTDNGEEYWSTRLHFIKLINCACPHLYGIDKILTDYLELKLALGGRLTKSDIVEFLQMVVITLNEKPNGDYWDLTKKNKYVVRALALFQSVEPQIVMDEEVMPLILRTMAFLNRDSTDSLHALYEIIDFICVEYKEQIPLSVVNTVMQILAHKKDWPKFLSFWEKGIQLPNRQDYRPWNIFLDSITSSGDKALMLKIINEGHLLWLKRNNVIITPEIQNSVNEFFAAVDPTGITFKELKDYLLA</sequence>
<accession>A0A1G4MKW9</accession>
<dbReference type="InterPro" id="IPR040152">
    <property type="entry name" value="Atp25"/>
</dbReference>
<dbReference type="InterPro" id="IPR025210">
    <property type="entry name" value="ATP25_mRNA_stabil_dom"/>
</dbReference>
<evidence type="ECO:0000256" key="1">
    <source>
        <dbReference type="ARBA" id="ARBA00004443"/>
    </source>
</evidence>
<evidence type="ECO:0000259" key="8">
    <source>
        <dbReference type="Pfam" id="PF13929"/>
    </source>
</evidence>
<evidence type="ECO:0000256" key="2">
    <source>
        <dbReference type="ARBA" id="ARBA00010787"/>
    </source>
</evidence>
<protein>
    <recommendedName>
        <fullName evidence="7">ATPase synthesis protein 25</fullName>
    </recommendedName>
</protein>
<organism evidence="9 10">
    <name type="scientific">Lachancea fermentati</name>
    <name type="common">Zygosaccharomyces fermentati</name>
    <dbReference type="NCBI Taxonomy" id="4955"/>
    <lineage>
        <taxon>Eukaryota</taxon>
        <taxon>Fungi</taxon>
        <taxon>Dikarya</taxon>
        <taxon>Ascomycota</taxon>
        <taxon>Saccharomycotina</taxon>
        <taxon>Saccharomycetes</taxon>
        <taxon>Saccharomycetales</taxon>
        <taxon>Saccharomycetaceae</taxon>
        <taxon>Lachancea</taxon>
    </lineage>
</organism>
<evidence type="ECO:0000256" key="7">
    <source>
        <dbReference type="RuleBase" id="RU367062"/>
    </source>
</evidence>
<keyword evidence="5 7" id="KW-0496">Mitochondrion</keyword>
<evidence type="ECO:0000256" key="4">
    <source>
        <dbReference type="ARBA" id="ARBA00022946"/>
    </source>
</evidence>
<evidence type="ECO:0000256" key="6">
    <source>
        <dbReference type="ARBA" id="ARBA00023136"/>
    </source>
</evidence>
<dbReference type="Gene3D" id="3.30.460.10">
    <property type="entry name" value="Beta Polymerase, domain 2"/>
    <property type="match status" value="1"/>
</dbReference>
<dbReference type="GO" id="GO:0048255">
    <property type="term" value="P:mRNA stabilization"/>
    <property type="evidence" value="ECO:0007669"/>
    <property type="project" value="InterPro"/>
</dbReference>
<dbReference type="OrthoDB" id="107372at2759"/>